<comment type="caution">
    <text evidence="1">The sequence shown here is derived from an EMBL/GenBank/DDBJ whole genome shotgun (WGS) entry which is preliminary data.</text>
</comment>
<gene>
    <name evidence="1" type="ORF">CXU09_01050</name>
</gene>
<protein>
    <submittedName>
        <fullName evidence="1">Uncharacterized protein</fullName>
    </submittedName>
</protein>
<dbReference type="EMBL" id="PJKN01000001">
    <property type="protein sequence ID" value="PNC57688.1"/>
    <property type="molecule type" value="Genomic_DNA"/>
</dbReference>
<dbReference type="Proteomes" id="UP000235914">
    <property type="component" value="Unassembled WGS sequence"/>
</dbReference>
<reference evidence="1 2" key="1">
    <citation type="journal article" date="2017" name="BMC Genomics">
        <title>Genome sequencing of 39 Akkermansia muciniphila isolates reveals its population structure, genomic and functional diverisity, and global distribution in mammalian gut microbiotas.</title>
        <authorList>
            <person name="Guo X."/>
            <person name="Li S."/>
            <person name="Zhang J."/>
            <person name="Wu F."/>
            <person name="Li X."/>
            <person name="Wu D."/>
            <person name="Zhang M."/>
            <person name="Ou Z."/>
            <person name="Jie Z."/>
            <person name="Yan Q."/>
            <person name="Li P."/>
            <person name="Yi J."/>
            <person name="Peng Y."/>
        </authorList>
    </citation>
    <scope>NUCLEOTIDE SEQUENCE [LARGE SCALE GENOMIC DNA]</scope>
    <source>
        <strain evidence="1 2">GP43</strain>
    </source>
</reference>
<sequence length="169" mass="18845">MHYLSLDTVIYRPDGLRDIVLCQYDDVMAELVEVKPSVQLQREFVIGSPWMHQASRGNASLQMSFTVVRAFTTFGRARAWGLDLQETLTLHPEGAVTWLSCYFRGRPGRTRTYHATVDLAQPLPLTSDHDLGADGPSMGRRPEDIRLPGMEGKAWAALQVSLTLTGDIS</sequence>
<dbReference type="RefSeq" id="WP_102735129.1">
    <property type="nucleotide sequence ID" value="NZ_CP025824.1"/>
</dbReference>
<evidence type="ECO:0000313" key="2">
    <source>
        <dbReference type="Proteomes" id="UP000235914"/>
    </source>
</evidence>
<organism evidence="1 2">
    <name type="scientific">Akkermansia muciniphila</name>
    <dbReference type="NCBI Taxonomy" id="239935"/>
    <lineage>
        <taxon>Bacteria</taxon>
        <taxon>Pseudomonadati</taxon>
        <taxon>Verrucomicrobiota</taxon>
        <taxon>Verrucomicrobiia</taxon>
        <taxon>Verrucomicrobiales</taxon>
        <taxon>Akkermansiaceae</taxon>
        <taxon>Akkermansia</taxon>
    </lineage>
</organism>
<name>A0AAP8NP12_9BACT</name>
<dbReference type="AlphaFoldDB" id="A0AAP8NP12"/>
<proteinExistence type="predicted"/>
<accession>A0AAP8NP12</accession>
<evidence type="ECO:0000313" key="1">
    <source>
        <dbReference type="EMBL" id="PNC57688.1"/>
    </source>
</evidence>